<sequence length="220" mass="24897">MKKPISGLLLGALPVLLLALNSCRKDPLKDMTREESRVYTTNYDSTADFSDFKTFSIVDSVAVISNGDEPQRELSDADAHLLKQIRTQLEQRGYTYVKKDQEPDLGINVTLISNEYLNVVPNPYPWWSFPGYWDPFYWGYGGYSYYFPPAFSLLQSQEDLMTIDMIDLKDAQKGSDKELDAVWNAVLRGEDVLNSDNYESEVKAVFDQSPYLEASGSAAP</sequence>
<dbReference type="Proteomes" id="UP001501207">
    <property type="component" value="Unassembled WGS sequence"/>
</dbReference>
<reference evidence="3" key="1">
    <citation type="journal article" date="2019" name="Int. J. Syst. Evol. Microbiol.">
        <title>The Global Catalogue of Microorganisms (GCM) 10K type strain sequencing project: providing services to taxonomists for standard genome sequencing and annotation.</title>
        <authorList>
            <consortium name="The Broad Institute Genomics Platform"/>
            <consortium name="The Broad Institute Genome Sequencing Center for Infectious Disease"/>
            <person name="Wu L."/>
            <person name="Ma J."/>
        </authorList>
    </citation>
    <scope>NUCLEOTIDE SEQUENCE [LARGE SCALE GENOMIC DNA]</scope>
    <source>
        <strain evidence="3">JCM 17664</strain>
    </source>
</reference>
<accession>A0ABP8FNB6</accession>
<name>A0ABP8FNB6_9BACT</name>
<dbReference type="EMBL" id="BAABFN010000002">
    <property type="protein sequence ID" value="GAA4307674.1"/>
    <property type="molecule type" value="Genomic_DNA"/>
</dbReference>
<keyword evidence="3" id="KW-1185">Reference proteome</keyword>
<feature type="domain" description="DUF4136" evidence="1">
    <location>
        <begin position="41"/>
        <end position="211"/>
    </location>
</feature>
<comment type="caution">
    <text evidence="2">The sequence shown here is derived from an EMBL/GenBank/DDBJ whole genome shotgun (WGS) entry which is preliminary data.</text>
</comment>
<evidence type="ECO:0000313" key="3">
    <source>
        <dbReference type="Proteomes" id="UP001501207"/>
    </source>
</evidence>
<proteinExistence type="predicted"/>
<protein>
    <submittedName>
        <fullName evidence="2">DUF4136 domain-containing protein</fullName>
    </submittedName>
</protein>
<gene>
    <name evidence="2" type="ORF">GCM10023143_14510</name>
</gene>
<dbReference type="RefSeq" id="WP_344977737.1">
    <property type="nucleotide sequence ID" value="NZ_BAABFN010000002.1"/>
</dbReference>
<evidence type="ECO:0000313" key="2">
    <source>
        <dbReference type="EMBL" id="GAA4307674.1"/>
    </source>
</evidence>
<organism evidence="2 3">
    <name type="scientific">Compostibacter hankyongensis</name>
    <dbReference type="NCBI Taxonomy" id="1007089"/>
    <lineage>
        <taxon>Bacteria</taxon>
        <taxon>Pseudomonadati</taxon>
        <taxon>Bacteroidota</taxon>
        <taxon>Chitinophagia</taxon>
        <taxon>Chitinophagales</taxon>
        <taxon>Chitinophagaceae</taxon>
        <taxon>Compostibacter</taxon>
    </lineage>
</organism>
<evidence type="ECO:0000259" key="1">
    <source>
        <dbReference type="Pfam" id="PF13590"/>
    </source>
</evidence>
<dbReference type="Pfam" id="PF13590">
    <property type="entry name" value="DUF4136"/>
    <property type="match status" value="1"/>
</dbReference>
<dbReference type="Gene3D" id="3.30.160.670">
    <property type="match status" value="1"/>
</dbReference>
<dbReference type="InterPro" id="IPR025411">
    <property type="entry name" value="DUF4136"/>
</dbReference>